<sequence>MNLCVSHAMASPEWRAAMAAEFNALIQHGTWDLVPKSSAYNLIG</sequence>
<feature type="non-terminal residue" evidence="1">
    <location>
        <position position="44"/>
    </location>
</feature>
<gene>
    <name evidence="1" type="ORF">A2U01_0100034</name>
</gene>
<dbReference type="AlphaFoldDB" id="A0A392UU71"/>
<evidence type="ECO:0000313" key="2">
    <source>
        <dbReference type="Proteomes" id="UP000265520"/>
    </source>
</evidence>
<protein>
    <submittedName>
        <fullName evidence="1">Retrovirus-related pol polyprotein from transposon</fullName>
    </submittedName>
</protein>
<reference evidence="1 2" key="1">
    <citation type="journal article" date="2018" name="Front. Plant Sci.">
        <title>Red Clover (Trifolium pratense) and Zigzag Clover (T. medium) - A Picture of Genomic Similarities and Differences.</title>
        <authorList>
            <person name="Dluhosova J."/>
            <person name="Istvanek J."/>
            <person name="Nedelnik J."/>
            <person name="Repkova J."/>
        </authorList>
    </citation>
    <scope>NUCLEOTIDE SEQUENCE [LARGE SCALE GENOMIC DNA]</scope>
    <source>
        <strain evidence="2">cv. 10/8</strain>
        <tissue evidence="1">Leaf</tissue>
    </source>
</reference>
<dbReference type="Proteomes" id="UP000265520">
    <property type="component" value="Unassembled WGS sequence"/>
</dbReference>
<proteinExistence type="predicted"/>
<comment type="caution">
    <text evidence="1">The sequence shown here is derived from an EMBL/GenBank/DDBJ whole genome shotgun (WGS) entry which is preliminary data.</text>
</comment>
<accession>A0A392UU71</accession>
<organism evidence="1 2">
    <name type="scientific">Trifolium medium</name>
    <dbReference type="NCBI Taxonomy" id="97028"/>
    <lineage>
        <taxon>Eukaryota</taxon>
        <taxon>Viridiplantae</taxon>
        <taxon>Streptophyta</taxon>
        <taxon>Embryophyta</taxon>
        <taxon>Tracheophyta</taxon>
        <taxon>Spermatophyta</taxon>
        <taxon>Magnoliopsida</taxon>
        <taxon>eudicotyledons</taxon>
        <taxon>Gunneridae</taxon>
        <taxon>Pentapetalae</taxon>
        <taxon>rosids</taxon>
        <taxon>fabids</taxon>
        <taxon>Fabales</taxon>
        <taxon>Fabaceae</taxon>
        <taxon>Papilionoideae</taxon>
        <taxon>50 kb inversion clade</taxon>
        <taxon>NPAAA clade</taxon>
        <taxon>Hologalegina</taxon>
        <taxon>IRL clade</taxon>
        <taxon>Trifolieae</taxon>
        <taxon>Trifolium</taxon>
    </lineage>
</organism>
<keyword evidence="2" id="KW-1185">Reference proteome</keyword>
<evidence type="ECO:0000313" key="1">
    <source>
        <dbReference type="EMBL" id="MCI78763.1"/>
    </source>
</evidence>
<dbReference type="EMBL" id="LXQA010958584">
    <property type="protein sequence ID" value="MCI78763.1"/>
    <property type="molecule type" value="Genomic_DNA"/>
</dbReference>
<name>A0A392UU71_9FABA</name>